<keyword evidence="9" id="KW-1185">Reference proteome</keyword>
<evidence type="ECO:0000313" key="8">
    <source>
        <dbReference type="EMBL" id="KAG0139472.1"/>
    </source>
</evidence>
<reference evidence="8" key="1">
    <citation type="submission" date="2013-11" db="EMBL/GenBank/DDBJ databases">
        <title>Genome sequence of the fusiform rust pathogen reveals effectors for host alternation and coevolution with pine.</title>
        <authorList>
            <consortium name="DOE Joint Genome Institute"/>
            <person name="Smith K."/>
            <person name="Pendleton A."/>
            <person name="Kubisiak T."/>
            <person name="Anderson C."/>
            <person name="Salamov A."/>
            <person name="Aerts A."/>
            <person name="Riley R."/>
            <person name="Clum A."/>
            <person name="Lindquist E."/>
            <person name="Ence D."/>
            <person name="Campbell M."/>
            <person name="Kronenberg Z."/>
            <person name="Feau N."/>
            <person name="Dhillon B."/>
            <person name="Hamelin R."/>
            <person name="Burleigh J."/>
            <person name="Smith J."/>
            <person name="Yandell M."/>
            <person name="Nelson C."/>
            <person name="Grigoriev I."/>
            <person name="Davis J."/>
        </authorList>
    </citation>
    <scope>NUCLEOTIDE SEQUENCE</scope>
    <source>
        <strain evidence="8">G11</strain>
    </source>
</reference>
<evidence type="ECO:0000259" key="7">
    <source>
        <dbReference type="Pfam" id="PF25087"/>
    </source>
</evidence>
<evidence type="ECO:0000256" key="5">
    <source>
        <dbReference type="ARBA" id="ARBA00047343"/>
    </source>
</evidence>
<name>A0A9P6N815_9BASI</name>
<dbReference type="InterPro" id="IPR018357">
    <property type="entry name" value="Hexapep_transf_CS"/>
</dbReference>
<feature type="domain" description="Nucleotidyl transferase" evidence="6">
    <location>
        <begin position="5"/>
        <end position="200"/>
    </location>
</feature>
<dbReference type="SUPFAM" id="SSF51161">
    <property type="entry name" value="Trimeric LpxA-like enzymes"/>
    <property type="match status" value="1"/>
</dbReference>
<dbReference type="Gene3D" id="2.160.10.10">
    <property type="entry name" value="Hexapeptide repeat proteins"/>
    <property type="match status" value="1"/>
</dbReference>
<protein>
    <recommendedName>
        <fullName evidence="3">mannose-1-phosphate guanylyltransferase</fullName>
        <ecNumber evidence="3">2.7.7.13</ecNumber>
    </recommendedName>
</protein>
<dbReference type="Pfam" id="PF25087">
    <property type="entry name" value="GMPPB_C"/>
    <property type="match status" value="1"/>
</dbReference>
<organism evidence="8 9">
    <name type="scientific">Cronartium quercuum f. sp. fusiforme G11</name>
    <dbReference type="NCBI Taxonomy" id="708437"/>
    <lineage>
        <taxon>Eukaryota</taxon>
        <taxon>Fungi</taxon>
        <taxon>Dikarya</taxon>
        <taxon>Basidiomycota</taxon>
        <taxon>Pucciniomycotina</taxon>
        <taxon>Pucciniomycetes</taxon>
        <taxon>Pucciniales</taxon>
        <taxon>Coleosporiaceae</taxon>
        <taxon>Cronartium</taxon>
    </lineage>
</organism>
<dbReference type="Gene3D" id="3.90.550.10">
    <property type="entry name" value="Spore Coat Polysaccharide Biosynthesis Protein SpsA, Chain A"/>
    <property type="match status" value="1"/>
</dbReference>
<comment type="pathway">
    <text evidence="1">Nucleotide-sugar biosynthesis; GDP-alpha-D-mannose biosynthesis; GDP-alpha-D-mannose from alpha-D-mannose 1-phosphate (GTP route): step 1/1.</text>
</comment>
<sequence>MSSKAVYLLGGPSKGTRMRPLTLDIPKPLFPLAGRAVIWHGIQALSKLSNLKEVLLIGFYEDSVLAPFVKQASRDFPSLQIRYLREYEALGTAGGLYHFRDAILKGSPDQIYVLHSDIVSSFPLAELKNFHDRHRGVGTLMGIKVSKEMSTKFGSIVTNPETAQALHYVEKPESFLSTTINTGVYLFDKSIFDEIKAAMDLKVKKNAEDPLRPQDDQLRLEQEVIAPLADRGKLYVFETKTLWKQIKTAGSALPANALVLESYKSNNPVLLRRRSPTIIATKTTPEQTKKAGPEIVEPCYIDETAEIDPSAKIGPNVSIGAGVRIGYGVRIKDSIILDNTILEQNCCVLYSILSQDNKIGAWARVEGSPIPADGYIENKKISVLAKDVQVKTEVHVRNCIVLPHKTLTRSFANEVLL</sequence>
<dbReference type="CDD" id="cd06428">
    <property type="entry name" value="M1P_guanylylT_A_like_N"/>
    <property type="match status" value="1"/>
</dbReference>
<keyword evidence="4" id="KW-0808">Transferase</keyword>
<proteinExistence type="inferred from homology"/>
<comment type="caution">
    <text evidence="8">The sequence shown here is derived from an EMBL/GenBank/DDBJ whole genome shotgun (WGS) entry which is preliminary data.</text>
</comment>
<evidence type="ECO:0000313" key="9">
    <source>
        <dbReference type="Proteomes" id="UP000886653"/>
    </source>
</evidence>
<evidence type="ECO:0000256" key="4">
    <source>
        <dbReference type="ARBA" id="ARBA00022679"/>
    </source>
</evidence>
<comment type="similarity">
    <text evidence="2">Belongs to the transferase hexapeptide repeat family.</text>
</comment>
<accession>A0A9P6N815</accession>
<evidence type="ECO:0000256" key="2">
    <source>
        <dbReference type="ARBA" id="ARBA00007274"/>
    </source>
</evidence>
<dbReference type="PANTHER" id="PTHR22572">
    <property type="entry name" value="SUGAR-1-PHOSPHATE GUANYL TRANSFERASE"/>
    <property type="match status" value="1"/>
</dbReference>
<dbReference type="InterPro" id="IPR056729">
    <property type="entry name" value="GMPPB_C"/>
</dbReference>
<dbReference type="InterPro" id="IPR050486">
    <property type="entry name" value="Mannose-1P_guanyltransferase"/>
</dbReference>
<dbReference type="EMBL" id="MU167582">
    <property type="protein sequence ID" value="KAG0139472.1"/>
    <property type="molecule type" value="Genomic_DNA"/>
</dbReference>
<comment type="catalytic activity">
    <reaction evidence="5">
        <text>alpha-D-mannose 1-phosphate + GTP + H(+) = GDP-alpha-D-mannose + diphosphate</text>
        <dbReference type="Rhea" id="RHEA:15229"/>
        <dbReference type="ChEBI" id="CHEBI:15378"/>
        <dbReference type="ChEBI" id="CHEBI:33019"/>
        <dbReference type="ChEBI" id="CHEBI:37565"/>
        <dbReference type="ChEBI" id="CHEBI:57527"/>
        <dbReference type="ChEBI" id="CHEBI:58409"/>
        <dbReference type="EC" id="2.7.7.13"/>
    </reaction>
</comment>
<dbReference type="OrthoDB" id="285674at2759"/>
<dbReference type="Proteomes" id="UP000886653">
    <property type="component" value="Unassembled WGS sequence"/>
</dbReference>
<evidence type="ECO:0000256" key="1">
    <source>
        <dbReference type="ARBA" id="ARBA00004823"/>
    </source>
</evidence>
<dbReference type="EC" id="2.7.7.13" evidence="3"/>
<feature type="domain" description="Mannose-1-phosphate guanyltransferase C-terminal" evidence="7">
    <location>
        <begin position="295"/>
        <end position="413"/>
    </location>
</feature>
<gene>
    <name evidence="8" type="ORF">CROQUDRAFT_666445</name>
</gene>
<dbReference type="PROSITE" id="PS00101">
    <property type="entry name" value="HEXAPEP_TRANSFERASES"/>
    <property type="match status" value="2"/>
</dbReference>
<dbReference type="InterPro" id="IPR005835">
    <property type="entry name" value="NTP_transferase_dom"/>
</dbReference>
<dbReference type="AlphaFoldDB" id="A0A9P6N815"/>
<dbReference type="SUPFAM" id="SSF53448">
    <property type="entry name" value="Nucleotide-diphospho-sugar transferases"/>
    <property type="match status" value="1"/>
</dbReference>
<dbReference type="GO" id="GO:0004475">
    <property type="term" value="F:mannose-1-phosphate guanylyltransferase (GTP) activity"/>
    <property type="evidence" value="ECO:0007669"/>
    <property type="project" value="UniProtKB-EC"/>
</dbReference>
<evidence type="ECO:0000256" key="3">
    <source>
        <dbReference type="ARBA" id="ARBA00012387"/>
    </source>
</evidence>
<dbReference type="Pfam" id="PF00483">
    <property type="entry name" value="NTP_transferase"/>
    <property type="match status" value="1"/>
</dbReference>
<dbReference type="InterPro" id="IPR029044">
    <property type="entry name" value="Nucleotide-diphossugar_trans"/>
</dbReference>
<evidence type="ECO:0000259" key="6">
    <source>
        <dbReference type="Pfam" id="PF00483"/>
    </source>
</evidence>
<dbReference type="InterPro" id="IPR011004">
    <property type="entry name" value="Trimer_LpxA-like_sf"/>
</dbReference>